<keyword evidence="6" id="KW-0808">Transferase</keyword>
<dbReference type="GO" id="GO:0016303">
    <property type="term" value="F:1-phosphatidylinositol-3-kinase activity"/>
    <property type="evidence" value="ECO:0007669"/>
    <property type="project" value="UniProtKB-EC"/>
</dbReference>
<evidence type="ECO:0000259" key="5">
    <source>
        <dbReference type="Pfam" id="PF01764"/>
    </source>
</evidence>
<dbReference type="InterPro" id="IPR002921">
    <property type="entry name" value="Fungal_lipase-type"/>
</dbReference>
<dbReference type="Pfam" id="PF01764">
    <property type="entry name" value="Lipase_3"/>
    <property type="match status" value="1"/>
</dbReference>
<gene>
    <name evidence="6" type="primary">Q6FSR7</name>
</gene>
<keyword evidence="2" id="KW-0288">FMN</keyword>
<dbReference type="AlphaFoldDB" id="A0A5K1K5C3"/>
<dbReference type="EMBL" id="LR729230">
    <property type="protein sequence ID" value="VWP01260.1"/>
    <property type="molecule type" value="Genomic_DNA"/>
</dbReference>
<evidence type="ECO:0000256" key="4">
    <source>
        <dbReference type="SAM" id="SignalP"/>
    </source>
</evidence>
<dbReference type="InterPro" id="IPR029058">
    <property type="entry name" value="AB_hydrolase_fold"/>
</dbReference>
<protein>
    <submittedName>
        <fullName evidence="6">Phosphatidylinositol 3-kinase VPS34 (EC)</fullName>
        <ecNumber evidence="6">2.7.1.137</ecNumber>
    </submittedName>
</protein>
<dbReference type="GO" id="GO:0018580">
    <property type="term" value="F:nitronate monooxygenase activity"/>
    <property type="evidence" value="ECO:0007669"/>
    <property type="project" value="InterPro"/>
</dbReference>
<feature type="signal peptide" evidence="4">
    <location>
        <begin position="1"/>
        <end position="29"/>
    </location>
</feature>
<keyword evidence="1" id="KW-0285">Flavoprotein</keyword>
<keyword evidence="6" id="KW-0418">Kinase</keyword>
<name>A0A5K1K5C3_9APHY</name>
<dbReference type="InterPro" id="IPR004136">
    <property type="entry name" value="NMO"/>
</dbReference>
<reference evidence="6" key="1">
    <citation type="submission" date="2019-10" db="EMBL/GenBank/DDBJ databases">
        <authorList>
            <person name="Nor Muhammad N."/>
        </authorList>
    </citation>
    <scope>NUCLEOTIDE SEQUENCE</scope>
</reference>
<dbReference type="InterPro" id="IPR013785">
    <property type="entry name" value="Aldolase_TIM"/>
</dbReference>
<dbReference type="PANTHER" id="PTHR32332">
    <property type="entry name" value="2-NITROPROPANE DIOXYGENASE"/>
    <property type="match status" value="1"/>
</dbReference>
<dbReference type="Gene3D" id="3.20.20.70">
    <property type="entry name" value="Aldolase class I"/>
    <property type="match status" value="1"/>
</dbReference>
<evidence type="ECO:0000313" key="6">
    <source>
        <dbReference type="EMBL" id="VWP01260.1"/>
    </source>
</evidence>
<organism evidence="6">
    <name type="scientific">Ganoderma boninense</name>
    <dbReference type="NCBI Taxonomy" id="34458"/>
    <lineage>
        <taxon>Eukaryota</taxon>
        <taxon>Fungi</taxon>
        <taxon>Dikarya</taxon>
        <taxon>Basidiomycota</taxon>
        <taxon>Agaricomycotina</taxon>
        <taxon>Agaricomycetes</taxon>
        <taxon>Polyporales</taxon>
        <taxon>Polyporaceae</taxon>
        <taxon>Ganoderma</taxon>
    </lineage>
</organism>
<dbReference type="SUPFAM" id="SSF53474">
    <property type="entry name" value="alpha/beta-Hydrolases"/>
    <property type="match status" value="1"/>
</dbReference>
<evidence type="ECO:0000256" key="3">
    <source>
        <dbReference type="ARBA" id="ARBA00023002"/>
    </source>
</evidence>
<dbReference type="Gene3D" id="3.40.50.1820">
    <property type="entry name" value="alpha/beta hydrolase"/>
    <property type="match status" value="1"/>
</dbReference>
<keyword evidence="3" id="KW-0560">Oxidoreductase</keyword>
<dbReference type="CDD" id="cd00519">
    <property type="entry name" value="Lipase_3"/>
    <property type="match status" value="1"/>
</dbReference>
<proteinExistence type="predicted"/>
<sequence>MPRSTSTPRASVSVALAAGVLLWAWQAAAFPAAVVQRDDDSSLGHGKGFGPINPLSTAQIAAFRPYTHYASTGYCSPASTLAWDCGHNCRANPSFEPVASGGDGDLTQFWYVGYDPRLKEVIVSHQGTDTSKLLPLLTDGDIILEPLKRKLFPGLDWRIAVHSGFAGTQARSAPGVLAAVQKAITKHKAKKVTVTGHSLGAAIGLLDAVFLPLHIPNITTRFVGYGLPRVGNQHFADHVDAVAAVAVTHISNKKDIVPILPGRFLGFHHPSGEVHIDEPGAWLACPGQDNPSAKCTVGDVRNVFVGNGTDHDGPSRRTDSALVRTRVPIVCAAMALGTNARTAVEVTRGGGFGFVGAAYRSLESLDQDFAFLRASFPNLASNQPLPVGYGFIGWLLDRNKDVGKQMIDIVVENGVQAVWLAFGNDIRRWVEYVRASPANARGDRDHRPLIFVQVNSVEEALVAANEWKVDVIVAQGTEAGGHGGAKAPSTFVLLSEILAALPQDGTAPPVLAAGGMATGTQIAAYLTLGTSGAVLGTRFLLTPESPYTDAQKSALLAARTAGPGATVRTLAFDYARDTAYWPAHIDGRGLRNAIVDDVEAGVDHATVQALWKAATAAGDSNYMVVWAGQGLPLMKEIKPIKRPYGDAHLLGYSG</sequence>
<accession>A0A5K1K5C3</accession>
<evidence type="ECO:0000256" key="1">
    <source>
        <dbReference type="ARBA" id="ARBA00022630"/>
    </source>
</evidence>
<dbReference type="CDD" id="cd04730">
    <property type="entry name" value="NPD_like"/>
    <property type="match status" value="1"/>
</dbReference>
<dbReference type="EC" id="2.7.1.137" evidence="6"/>
<dbReference type="PANTHER" id="PTHR32332:SF31">
    <property type="entry name" value="2-NITROPROPANE DIOXYGENASE FAMILY, PUTATIVE (AFU_ORTHOLOGUE AFUA_2G09850)-RELATED"/>
    <property type="match status" value="1"/>
</dbReference>
<feature type="chain" id="PRO_5023900924" evidence="4">
    <location>
        <begin position="30"/>
        <end position="654"/>
    </location>
</feature>
<dbReference type="Pfam" id="PF03060">
    <property type="entry name" value="NMO"/>
    <property type="match status" value="1"/>
</dbReference>
<dbReference type="SUPFAM" id="SSF51412">
    <property type="entry name" value="Inosine monophosphate dehydrogenase (IMPDH)"/>
    <property type="match status" value="1"/>
</dbReference>
<evidence type="ECO:0000256" key="2">
    <source>
        <dbReference type="ARBA" id="ARBA00022643"/>
    </source>
</evidence>
<feature type="domain" description="Fungal lipase-type" evidence="5">
    <location>
        <begin position="123"/>
        <end position="263"/>
    </location>
</feature>
<keyword evidence="4" id="KW-0732">Signal</keyword>